<sequence>MTVYSLLNGIRILDLTRLLPGPMCTLFLADMGAEVIKIEQPGVGDYIRWVPPLHKQEGVAFLALNRNKKSICLDIKKEQGREIFMKLVADSDVIIESFRPGVTERIGIDYQRVVLTKPDMIYCSLTGFGQESPYRNRADHDINYLALSGLFHYFFLAQDQPVVPPIQLADVGGGSFPAAIGILAALVNRNKTGKGEYIDVSMLDGLMTWSSLLSAAYFSGGREPKIGEGLLAGEYPCYNLYRTADDRFISVGTIEPKFWVSFLKVIGRPDLKNKQFAEGEEATDIRAEIQNIIEQEPLSYWQERFSGENQCVEPLLTLSEALTQQHVVQRGLLKTLHHPTEGDIQQIGHPLKYTQSAQKNDTHPPKLGEHTQEILQQLGFNQDDIKQLKEDKVIS</sequence>
<reference evidence="1 2" key="1">
    <citation type="submission" date="2024-09" db="EMBL/GenBank/DDBJ databases">
        <title>Laminarin stimulates single cell rates of sulfate reduction while oxygen inhibits transcriptomic activity in coastal marine sediment.</title>
        <authorList>
            <person name="Lindsay M."/>
            <person name="Orcutt B."/>
            <person name="Emerson D."/>
            <person name="Stepanauskas R."/>
            <person name="D'Angelo T."/>
        </authorList>
    </citation>
    <scope>NUCLEOTIDE SEQUENCE [LARGE SCALE GENOMIC DNA]</scope>
    <source>
        <strain evidence="1">SAG AM-311-K15</strain>
    </source>
</reference>
<dbReference type="InterPro" id="IPR023606">
    <property type="entry name" value="CoA-Trfase_III_dom_1_sf"/>
</dbReference>
<dbReference type="GO" id="GO:0016740">
    <property type="term" value="F:transferase activity"/>
    <property type="evidence" value="ECO:0007669"/>
    <property type="project" value="UniProtKB-KW"/>
</dbReference>
<comment type="caution">
    <text evidence="1">The sequence shown here is derived from an EMBL/GenBank/DDBJ whole genome shotgun (WGS) entry which is preliminary data.</text>
</comment>
<dbReference type="SUPFAM" id="SSF89796">
    <property type="entry name" value="CoA-transferase family III (CaiB/BaiF)"/>
    <property type="match status" value="1"/>
</dbReference>
<accession>A0ABV6YUS7</accession>
<dbReference type="PANTHER" id="PTHR48228">
    <property type="entry name" value="SUCCINYL-COA--D-CITRAMALATE COA-TRANSFERASE"/>
    <property type="match status" value="1"/>
</dbReference>
<name>A0ABV6YUS7_UNCC1</name>
<evidence type="ECO:0000313" key="1">
    <source>
        <dbReference type="EMBL" id="MFC1849948.1"/>
    </source>
</evidence>
<dbReference type="InterPro" id="IPR003673">
    <property type="entry name" value="CoA-Trfase_fam_III"/>
</dbReference>
<dbReference type="Gene3D" id="3.30.1540.10">
    <property type="entry name" value="formyl-coa transferase, domain 3"/>
    <property type="match status" value="1"/>
</dbReference>
<gene>
    <name evidence="1" type="ORF">ACFL27_07140</name>
</gene>
<keyword evidence="1" id="KW-0808">Transferase</keyword>
<dbReference type="Pfam" id="PF02515">
    <property type="entry name" value="CoA_transf_3"/>
    <property type="match status" value="1"/>
</dbReference>
<evidence type="ECO:0000313" key="2">
    <source>
        <dbReference type="Proteomes" id="UP001594351"/>
    </source>
</evidence>
<dbReference type="InterPro" id="IPR050509">
    <property type="entry name" value="CoA-transferase_III"/>
</dbReference>
<dbReference type="Proteomes" id="UP001594351">
    <property type="component" value="Unassembled WGS sequence"/>
</dbReference>
<dbReference type="PANTHER" id="PTHR48228:SF5">
    <property type="entry name" value="ALPHA-METHYLACYL-COA RACEMASE"/>
    <property type="match status" value="1"/>
</dbReference>
<organism evidence="1 2">
    <name type="scientific">candidate division CSSED10-310 bacterium</name>
    <dbReference type="NCBI Taxonomy" id="2855610"/>
    <lineage>
        <taxon>Bacteria</taxon>
        <taxon>Bacteria division CSSED10-310</taxon>
    </lineage>
</organism>
<proteinExistence type="predicted"/>
<keyword evidence="2" id="KW-1185">Reference proteome</keyword>
<protein>
    <submittedName>
        <fullName evidence="1">CaiB/BaiF CoA transferase family protein</fullName>
    </submittedName>
</protein>
<dbReference type="Gene3D" id="3.40.50.10540">
    <property type="entry name" value="Crotonobetainyl-coa:carnitine coa-transferase, domain 1"/>
    <property type="match status" value="2"/>
</dbReference>
<dbReference type="EMBL" id="JBHPBY010000067">
    <property type="protein sequence ID" value="MFC1849948.1"/>
    <property type="molecule type" value="Genomic_DNA"/>
</dbReference>
<dbReference type="InterPro" id="IPR044855">
    <property type="entry name" value="CoA-Trfase_III_dom3_sf"/>
</dbReference>